<comment type="caution">
    <text evidence="8">The sequence shown here is derived from an EMBL/GenBank/DDBJ whole genome shotgun (WGS) entry which is preliminary data.</text>
</comment>
<sequence>MAQAESSIVVRETVGGASGPLLLIHGGAGSYGKHSTSERREQVRRDLKRALDAGWALLAAGAPATEAVCAAIHVMEDAEEFNAGRGAALTSQGKAQMDACLMTGEDGEVGAVAGVTTARHPIDAARAVKELTKHVLFAHPDDAQLHEWGVETEDPQYFITEARRQSLADAQTGGDVWEKHGTIGAVARDAQGHVAAATSTGGITNQLPGRVGDSPLPGCGTYAADDSAAISCTGIGEAFVKEVAAHQVADRMRFAGQSASEAASAALDGVARHHGDGGMIVLPAQGAGVFAFNSEMMNRGWMDDSGFGVEA</sequence>
<evidence type="ECO:0000256" key="2">
    <source>
        <dbReference type="ARBA" id="ARBA00022801"/>
    </source>
</evidence>
<evidence type="ECO:0000256" key="1">
    <source>
        <dbReference type="ARBA" id="ARBA00022670"/>
    </source>
</evidence>
<dbReference type="GO" id="GO:0008233">
    <property type="term" value="F:peptidase activity"/>
    <property type="evidence" value="ECO:0007669"/>
    <property type="project" value="UniProtKB-KW"/>
</dbReference>
<evidence type="ECO:0000256" key="5">
    <source>
        <dbReference type="PIRSR" id="PIRSR600246-2"/>
    </source>
</evidence>
<dbReference type="Pfam" id="PF01112">
    <property type="entry name" value="Asparaginase_2"/>
    <property type="match status" value="1"/>
</dbReference>
<keyword evidence="10" id="KW-1185">Reference proteome</keyword>
<dbReference type="GO" id="GO:0016811">
    <property type="term" value="F:hydrolase activity, acting on carbon-nitrogen (but not peptide) bonds, in linear amides"/>
    <property type="evidence" value="ECO:0007669"/>
    <property type="project" value="UniProtKB-ARBA"/>
</dbReference>
<gene>
    <name evidence="8" type="ORF">EM848_00725</name>
    <name evidence="7" type="ORF">EMO90_03430</name>
</gene>
<evidence type="ECO:0000313" key="9">
    <source>
        <dbReference type="Proteomes" id="UP000345527"/>
    </source>
</evidence>
<evidence type="ECO:0000256" key="3">
    <source>
        <dbReference type="ARBA" id="ARBA00022813"/>
    </source>
</evidence>
<dbReference type="EMBL" id="RZNZ01000003">
    <property type="protein sequence ID" value="KAA8821687.1"/>
    <property type="molecule type" value="Genomic_DNA"/>
</dbReference>
<reference evidence="9 10" key="1">
    <citation type="journal article" date="2019" name="Syst. Appl. Microbiol.">
        <title>Characterization of Bifidobacterium species in feaces of the Egyptian fruit bat: Description of B. vespertilionis sp. nov. and B. rousetti sp. nov.</title>
        <authorList>
            <person name="Modesto M."/>
            <person name="Satti M."/>
            <person name="Watanabe K."/>
            <person name="Puglisi E."/>
            <person name="Morelli L."/>
            <person name="Huang C.-H."/>
            <person name="Liou J.-S."/>
            <person name="Miyashita M."/>
            <person name="Tamura T."/>
            <person name="Saito S."/>
            <person name="Mori K."/>
            <person name="Huang L."/>
            <person name="Sciavilla P."/>
            <person name="Sandri C."/>
            <person name="Spiezio C."/>
            <person name="Vitali F."/>
            <person name="Cavalieri D."/>
            <person name="Perpetuini G."/>
            <person name="Tofalo R."/>
            <person name="Bonetti A."/>
            <person name="Arita M."/>
            <person name="Mattarelli P."/>
        </authorList>
    </citation>
    <scope>NUCLEOTIDE SEQUENCE [LARGE SCALE GENOMIC DNA]</scope>
    <source>
        <strain evidence="7 10">RST16</strain>
        <strain evidence="8 9">RST8</strain>
    </source>
</reference>
<dbReference type="GO" id="GO:0006508">
    <property type="term" value="P:proteolysis"/>
    <property type="evidence" value="ECO:0007669"/>
    <property type="project" value="UniProtKB-KW"/>
</dbReference>
<name>A0A5J5E6L1_9BIFI</name>
<dbReference type="EMBL" id="RZOA01000001">
    <property type="protein sequence ID" value="KAA8824767.1"/>
    <property type="molecule type" value="Genomic_DNA"/>
</dbReference>
<dbReference type="PANTHER" id="PTHR10188:SF6">
    <property type="entry name" value="N(4)-(BETA-N-ACETYLGLUCOSAMINYL)-L-ASPARAGINASE"/>
    <property type="match status" value="1"/>
</dbReference>
<dbReference type="PANTHER" id="PTHR10188">
    <property type="entry name" value="L-ASPARAGINASE"/>
    <property type="match status" value="1"/>
</dbReference>
<dbReference type="SUPFAM" id="SSF56235">
    <property type="entry name" value="N-terminal nucleophile aminohydrolases (Ntn hydrolases)"/>
    <property type="match status" value="1"/>
</dbReference>
<evidence type="ECO:0000313" key="10">
    <source>
        <dbReference type="Proteomes" id="UP000374630"/>
    </source>
</evidence>
<keyword evidence="1" id="KW-0645">Protease</keyword>
<feature type="binding site" evidence="5">
    <location>
        <begin position="210"/>
        <end position="213"/>
    </location>
    <ligand>
        <name>substrate</name>
    </ligand>
</feature>
<evidence type="ECO:0000313" key="7">
    <source>
        <dbReference type="EMBL" id="KAA8821687.1"/>
    </source>
</evidence>
<feature type="active site" description="Nucleophile" evidence="4">
    <location>
        <position position="182"/>
    </location>
</feature>
<dbReference type="Gene3D" id="3.60.20.30">
    <property type="entry name" value="(Glycosyl)asparaginase"/>
    <property type="match status" value="1"/>
</dbReference>
<proteinExistence type="predicted"/>
<dbReference type="Proteomes" id="UP000345527">
    <property type="component" value="Unassembled WGS sequence"/>
</dbReference>
<dbReference type="InterPro" id="IPR029055">
    <property type="entry name" value="Ntn_hydrolases_N"/>
</dbReference>
<dbReference type="AlphaFoldDB" id="A0A5J5E6L1"/>
<evidence type="ECO:0000313" key="8">
    <source>
        <dbReference type="EMBL" id="KAA8824767.1"/>
    </source>
</evidence>
<protein>
    <submittedName>
        <fullName evidence="8">Isoaspartyl peptidase/L-asparaginase</fullName>
    </submittedName>
</protein>
<dbReference type="OrthoDB" id="9780217at2"/>
<feature type="site" description="Cleavage; by autolysis" evidence="6">
    <location>
        <begin position="181"/>
        <end position="182"/>
    </location>
</feature>
<feature type="binding site" evidence="5">
    <location>
        <begin position="233"/>
        <end position="236"/>
    </location>
    <ligand>
        <name>substrate</name>
    </ligand>
</feature>
<evidence type="ECO:0000256" key="4">
    <source>
        <dbReference type="PIRSR" id="PIRSR600246-1"/>
    </source>
</evidence>
<evidence type="ECO:0000256" key="6">
    <source>
        <dbReference type="PIRSR" id="PIRSR600246-3"/>
    </source>
</evidence>
<keyword evidence="3" id="KW-0068">Autocatalytic cleavage</keyword>
<accession>A0A5J5E6L1</accession>
<dbReference type="RefSeq" id="WP_150353089.1">
    <property type="nucleotide sequence ID" value="NZ_RZNZ01000003.1"/>
</dbReference>
<dbReference type="InterPro" id="IPR000246">
    <property type="entry name" value="Peptidase_T2"/>
</dbReference>
<dbReference type="FunFam" id="3.60.20.30:FF:000001">
    <property type="entry name" value="Isoaspartyl peptidase/L-asparaginase"/>
    <property type="match status" value="1"/>
</dbReference>
<organism evidence="8 9">
    <name type="scientific">Bifidobacterium vespertilionis</name>
    <dbReference type="NCBI Taxonomy" id="2562524"/>
    <lineage>
        <taxon>Bacteria</taxon>
        <taxon>Bacillati</taxon>
        <taxon>Actinomycetota</taxon>
        <taxon>Actinomycetes</taxon>
        <taxon>Bifidobacteriales</taxon>
        <taxon>Bifidobacteriaceae</taxon>
        <taxon>Bifidobacterium</taxon>
    </lineage>
</organism>
<dbReference type="Proteomes" id="UP000374630">
    <property type="component" value="Unassembled WGS sequence"/>
</dbReference>
<keyword evidence="2" id="KW-0378">Hydrolase</keyword>